<dbReference type="Proteomes" id="UP001283341">
    <property type="component" value="Unassembled WGS sequence"/>
</dbReference>
<reference evidence="2" key="1">
    <citation type="journal article" date="2023" name="Mol. Phylogenet. Evol.">
        <title>Genome-scale phylogeny and comparative genomics of the fungal order Sordariales.</title>
        <authorList>
            <person name="Hensen N."/>
            <person name="Bonometti L."/>
            <person name="Westerberg I."/>
            <person name="Brannstrom I.O."/>
            <person name="Guillou S."/>
            <person name="Cros-Aarteil S."/>
            <person name="Calhoun S."/>
            <person name="Haridas S."/>
            <person name="Kuo A."/>
            <person name="Mondo S."/>
            <person name="Pangilinan J."/>
            <person name="Riley R."/>
            <person name="LaButti K."/>
            <person name="Andreopoulos B."/>
            <person name="Lipzen A."/>
            <person name="Chen C."/>
            <person name="Yan M."/>
            <person name="Daum C."/>
            <person name="Ng V."/>
            <person name="Clum A."/>
            <person name="Steindorff A."/>
            <person name="Ohm R.A."/>
            <person name="Martin F."/>
            <person name="Silar P."/>
            <person name="Natvig D.O."/>
            <person name="Lalanne C."/>
            <person name="Gautier V."/>
            <person name="Ament-Velasquez S.L."/>
            <person name="Kruys A."/>
            <person name="Hutchinson M.I."/>
            <person name="Powell A.J."/>
            <person name="Barry K."/>
            <person name="Miller A.N."/>
            <person name="Grigoriev I.V."/>
            <person name="Debuchy R."/>
            <person name="Gladieux P."/>
            <person name="Hiltunen Thoren M."/>
            <person name="Johannesson H."/>
        </authorList>
    </citation>
    <scope>NUCLEOTIDE SEQUENCE</scope>
    <source>
        <strain evidence="2">CBS 118394</strain>
    </source>
</reference>
<dbReference type="PANTHER" id="PTHR43130:SF7">
    <property type="entry name" value="DJ-1_PFPI DOMAIN-CONTAINING PROTEIN"/>
    <property type="match status" value="1"/>
</dbReference>
<organism evidence="2 3">
    <name type="scientific">Apodospora peruviana</name>
    <dbReference type="NCBI Taxonomy" id="516989"/>
    <lineage>
        <taxon>Eukaryota</taxon>
        <taxon>Fungi</taxon>
        <taxon>Dikarya</taxon>
        <taxon>Ascomycota</taxon>
        <taxon>Pezizomycotina</taxon>
        <taxon>Sordariomycetes</taxon>
        <taxon>Sordariomycetidae</taxon>
        <taxon>Sordariales</taxon>
        <taxon>Lasiosphaeriaceae</taxon>
        <taxon>Apodospora</taxon>
    </lineage>
</organism>
<dbReference type="InterPro" id="IPR002818">
    <property type="entry name" value="DJ-1/PfpI"/>
</dbReference>
<evidence type="ECO:0000259" key="1">
    <source>
        <dbReference type="Pfam" id="PF01965"/>
    </source>
</evidence>
<dbReference type="Pfam" id="PF01965">
    <property type="entry name" value="DJ-1_PfpI"/>
    <property type="match status" value="1"/>
</dbReference>
<evidence type="ECO:0000313" key="2">
    <source>
        <dbReference type="EMBL" id="KAK3328827.1"/>
    </source>
</evidence>
<name>A0AAE0IQ10_9PEZI</name>
<dbReference type="AlphaFoldDB" id="A0AAE0IQ10"/>
<dbReference type="EMBL" id="JAUEDM010000001">
    <property type="protein sequence ID" value="KAK3328827.1"/>
    <property type="molecule type" value="Genomic_DNA"/>
</dbReference>
<feature type="domain" description="DJ-1/PfpI" evidence="1">
    <location>
        <begin position="63"/>
        <end position="198"/>
    </location>
</feature>
<gene>
    <name evidence="2" type="ORF">B0H66DRAFT_2351</name>
</gene>
<dbReference type="SUPFAM" id="SSF52317">
    <property type="entry name" value="Class I glutamine amidotransferase-like"/>
    <property type="match status" value="1"/>
</dbReference>
<dbReference type="InterPro" id="IPR029062">
    <property type="entry name" value="Class_I_gatase-like"/>
</dbReference>
<evidence type="ECO:0000313" key="3">
    <source>
        <dbReference type="Proteomes" id="UP001283341"/>
    </source>
</evidence>
<keyword evidence="3" id="KW-1185">Reference proteome</keyword>
<sequence length="254" mass="27214">MDESDRHKIHIGVFIPADSQLLDLACVDIFGTASYEYMILLKDQLPAAMYNLAPSVTISYIGTVPAGDLIECTSSLKIRCTHNLSSPEVAPGTLDIVLVPGPDPNSVIDDASKKWLAAHAARKETDILCVCTGVYVCGAAGILNGKKVSGPRGLQDDLKKKFEGVTWVGDELRWTSDGNFWSSGGVTNGNDLVAAYMRQSRHFPGPVGEMAMTLTDTGDRPQKYGSGQAVFTLGIVWQILKAVVMGVPGKTKKA</sequence>
<dbReference type="InterPro" id="IPR052158">
    <property type="entry name" value="INH-QAR"/>
</dbReference>
<accession>A0AAE0IQ10</accession>
<reference evidence="2" key="2">
    <citation type="submission" date="2023-06" db="EMBL/GenBank/DDBJ databases">
        <authorList>
            <consortium name="Lawrence Berkeley National Laboratory"/>
            <person name="Haridas S."/>
            <person name="Hensen N."/>
            <person name="Bonometti L."/>
            <person name="Westerberg I."/>
            <person name="Brannstrom I.O."/>
            <person name="Guillou S."/>
            <person name="Cros-Aarteil S."/>
            <person name="Calhoun S."/>
            <person name="Kuo A."/>
            <person name="Mondo S."/>
            <person name="Pangilinan J."/>
            <person name="Riley R."/>
            <person name="Labutti K."/>
            <person name="Andreopoulos B."/>
            <person name="Lipzen A."/>
            <person name="Chen C."/>
            <person name="Yanf M."/>
            <person name="Daum C."/>
            <person name="Ng V."/>
            <person name="Clum A."/>
            <person name="Steindorff A."/>
            <person name="Ohm R."/>
            <person name="Martin F."/>
            <person name="Silar P."/>
            <person name="Natvig D."/>
            <person name="Lalanne C."/>
            <person name="Gautier V."/>
            <person name="Ament-Velasquez S.L."/>
            <person name="Kruys A."/>
            <person name="Hutchinson M.I."/>
            <person name="Powell A.J."/>
            <person name="Barry K."/>
            <person name="Miller A.N."/>
            <person name="Grigoriev I.V."/>
            <person name="Debuchy R."/>
            <person name="Gladieux P."/>
            <person name="Thoren M.H."/>
            <person name="Johannesson H."/>
        </authorList>
    </citation>
    <scope>NUCLEOTIDE SEQUENCE</scope>
    <source>
        <strain evidence="2">CBS 118394</strain>
    </source>
</reference>
<comment type="caution">
    <text evidence="2">The sequence shown here is derived from an EMBL/GenBank/DDBJ whole genome shotgun (WGS) entry which is preliminary data.</text>
</comment>
<dbReference type="Gene3D" id="3.40.50.880">
    <property type="match status" value="1"/>
</dbReference>
<protein>
    <submittedName>
        <fullName evidence="2">Class I glutamine amidotransferase-like protein</fullName>
    </submittedName>
</protein>
<keyword evidence="2" id="KW-0315">Glutamine amidotransferase</keyword>
<proteinExistence type="predicted"/>
<dbReference type="PANTHER" id="PTHR43130">
    <property type="entry name" value="ARAC-FAMILY TRANSCRIPTIONAL REGULATOR"/>
    <property type="match status" value="1"/>
</dbReference>